<gene>
    <name evidence="2" type="ORF">HMI46_21855</name>
</gene>
<reference evidence="2 3" key="1">
    <citation type="submission" date="2020-05" db="EMBL/GenBank/DDBJ databases">
        <title>Whole genome sequencing and identification of novel metabolites from Paenibacillus alvei strain JR949.</title>
        <authorList>
            <person name="Rajendhran J."/>
            <person name="Sree Pranav P."/>
            <person name="Mahalakshmi B."/>
            <person name="Karthikeyan R."/>
        </authorList>
    </citation>
    <scope>NUCLEOTIDE SEQUENCE [LARGE SCALE GENOMIC DNA]</scope>
    <source>
        <strain evidence="2 3">JR949</strain>
    </source>
</reference>
<dbReference type="AlphaFoldDB" id="A0AAP7A0M9"/>
<sequence>MNIPSDPFSLTGISIGVLTVIWFFVRHISGKFIEKQFQKNIETYKNELQGVLESKKFDFQRMMHDFNLYRSKKHEIYPELFRFLLKATIGLNNLKNNWDFPYFRSLGKEFVVQYLLEKGVGQTEIDYITDHWLDDDEEKIQDIKYAIKKLERESVKNEYKIFHNYFLEVELYLSDEIVKVIQEILQDFDEILENMIYDLLKIRHKLDEIINYNPRTETGILYNRIFENVDKLKKQLKNELSVAEY</sequence>
<evidence type="ECO:0000313" key="2">
    <source>
        <dbReference type="EMBL" id="NOJ73181.1"/>
    </source>
</evidence>
<proteinExistence type="predicted"/>
<keyword evidence="1" id="KW-1133">Transmembrane helix</keyword>
<keyword evidence="1" id="KW-0812">Transmembrane</keyword>
<name>A0AAP7A0M9_PAEAL</name>
<evidence type="ECO:0000313" key="3">
    <source>
        <dbReference type="Proteomes" id="UP000552038"/>
    </source>
</evidence>
<comment type="caution">
    <text evidence="2">The sequence shown here is derived from an EMBL/GenBank/DDBJ whole genome shotgun (WGS) entry which is preliminary data.</text>
</comment>
<protein>
    <submittedName>
        <fullName evidence="2">Uncharacterized protein</fullName>
    </submittedName>
</protein>
<dbReference type="RefSeq" id="WP_171418803.1">
    <property type="nucleotide sequence ID" value="NZ_JABFOR010000038.1"/>
</dbReference>
<feature type="transmembrane region" description="Helical" evidence="1">
    <location>
        <begin position="6"/>
        <end position="25"/>
    </location>
</feature>
<keyword evidence="1" id="KW-0472">Membrane</keyword>
<dbReference type="EMBL" id="JABFOR010000038">
    <property type="protein sequence ID" value="NOJ73181.1"/>
    <property type="molecule type" value="Genomic_DNA"/>
</dbReference>
<dbReference type="Proteomes" id="UP000552038">
    <property type="component" value="Unassembled WGS sequence"/>
</dbReference>
<evidence type="ECO:0000256" key="1">
    <source>
        <dbReference type="SAM" id="Phobius"/>
    </source>
</evidence>
<organism evidence="2 3">
    <name type="scientific">Paenibacillus alvei</name>
    <name type="common">Bacillus alvei</name>
    <dbReference type="NCBI Taxonomy" id="44250"/>
    <lineage>
        <taxon>Bacteria</taxon>
        <taxon>Bacillati</taxon>
        <taxon>Bacillota</taxon>
        <taxon>Bacilli</taxon>
        <taxon>Bacillales</taxon>
        <taxon>Paenibacillaceae</taxon>
        <taxon>Paenibacillus</taxon>
    </lineage>
</organism>
<accession>A0AAP7A0M9</accession>